<feature type="domain" description="HTH gntR-type" evidence="4">
    <location>
        <begin position="1"/>
        <end position="69"/>
    </location>
</feature>
<name>A0AAE3NDM6_9BURK</name>
<dbReference type="GO" id="GO:0003700">
    <property type="term" value="F:DNA-binding transcription factor activity"/>
    <property type="evidence" value="ECO:0007669"/>
    <property type="project" value="InterPro"/>
</dbReference>
<evidence type="ECO:0000313" key="6">
    <source>
        <dbReference type="Proteomes" id="UP001212602"/>
    </source>
</evidence>
<dbReference type="Pfam" id="PF07729">
    <property type="entry name" value="FCD"/>
    <property type="match status" value="1"/>
</dbReference>
<evidence type="ECO:0000256" key="2">
    <source>
        <dbReference type="ARBA" id="ARBA00023125"/>
    </source>
</evidence>
<dbReference type="PRINTS" id="PR00035">
    <property type="entry name" value="HTHGNTR"/>
</dbReference>
<dbReference type="Gene3D" id="1.10.10.10">
    <property type="entry name" value="Winged helix-like DNA-binding domain superfamily/Winged helix DNA-binding domain"/>
    <property type="match status" value="1"/>
</dbReference>
<dbReference type="Proteomes" id="UP001212602">
    <property type="component" value="Unassembled WGS sequence"/>
</dbReference>
<keyword evidence="2" id="KW-0238">DNA-binding</keyword>
<dbReference type="GO" id="GO:0003677">
    <property type="term" value="F:DNA binding"/>
    <property type="evidence" value="ECO:0007669"/>
    <property type="project" value="UniProtKB-KW"/>
</dbReference>
<evidence type="ECO:0000256" key="3">
    <source>
        <dbReference type="ARBA" id="ARBA00023163"/>
    </source>
</evidence>
<dbReference type="SMART" id="SM00345">
    <property type="entry name" value="HTH_GNTR"/>
    <property type="match status" value="1"/>
</dbReference>
<accession>A0AAE3NDM6</accession>
<dbReference type="PANTHER" id="PTHR43537:SF18">
    <property type="entry name" value="L-LACTATE DEHYDROGENASE OPERON REGULATORY PROTEIN-RELATED"/>
    <property type="match status" value="1"/>
</dbReference>
<evidence type="ECO:0000259" key="4">
    <source>
        <dbReference type="PROSITE" id="PS50949"/>
    </source>
</evidence>
<dbReference type="EMBL" id="JAQIPB010000012">
    <property type="protein sequence ID" value="MDA7418916.1"/>
    <property type="molecule type" value="Genomic_DNA"/>
</dbReference>
<dbReference type="InterPro" id="IPR008920">
    <property type="entry name" value="TF_FadR/GntR_C"/>
</dbReference>
<dbReference type="InterPro" id="IPR011711">
    <property type="entry name" value="GntR_C"/>
</dbReference>
<evidence type="ECO:0000256" key="1">
    <source>
        <dbReference type="ARBA" id="ARBA00023015"/>
    </source>
</evidence>
<keyword evidence="3" id="KW-0804">Transcription</keyword>
<dbReference type="InterPro" id="IPR000524">
    <property type="entry name" value="Tscrpt_reg_HTH_GntR"/>
</dbReference>
<comment type="caution">
    <text evidence="5">The sequence shown here is derived from an EMBL/GenBank/DDBJ whole genome shotgun (WGS) entry which is preliminary data.</text>
</comment>
<dbReference type="Pfam" id="PF00392">
    <property type="entry name" value="GntR"/>
    <property type="match status" value="1"/>
</dbReference>
<dbReference type="AlphaFoldDB" id="A0AAE3NDM6"/>
<dbReference type="SUPFAM" id="SSF46785">
    <property type="entry name" value="Winged helix' DNA-binding domain"/>
    <property type="match status" value="1"/>
</dbReference>
<dbReference type="CDD" id="cd07377">
    <property type="entry name" value="WHTH_GntR"/>
    <property type="match status" value="1"/>
</dbReference>
<evidence type="ECO:0000313" key="5">
    <source>
        <dbReference type="EMBL" id="MDA7418916.1"/>
    </source>
</evidence>
<reference evidence="5" key="1">
    <citation type="submission" date="2023-01" db="EMBL/GenBank/DDBJ databases">
        <title>Xenophilus mangrovi sp. nov., isolated from soil of Mangrove nature reserve.</title>
        <authorList>
            <person name="Xu S."/>
            <person name="Liu Z."/>
            <person name="Xu Y."/>
        </authorList>
    </citation>
    <scope>NUCLEOTIDE SEQUENCE</scope>
    <source>
        <strain evidence="5">YW8</strain>
    </source>
</reference>
<dbReference type="Gene3D" id="1.20.120.530">
    <property type="entry name" value="GntR ligand-binding domain-like"/>
    <property type="match status" value="1"/>
</dbReference>
<gene>
    <name evidence="5" type="primary">lldR</name>
    <name evidence="5" type="ORF">PGB34_21310</name>
</gene>
<proteinExistence type="predicted"/>
<sequence>MRASDPVIEKLQALVQQRQWQPGQRLPAERQLALELGVSRTALREAIHRLAGQGVVQSRAGSGTYLCEQAPHWHTQATAPLVPLMREDPEYRYDVLETRAALERSTARHAALRATAQERDRIRRCFEQMVGHQQRGETDLSARADAQFHLAIAEASHNVVMVQVMRSLFELVTVSVADNRRIMFNHEDPRSLEQLTRQHHDLVQAILAGDADRAQSVMDEHLAYVHQKLVQSDADAARQARLGRLAAAHRAPG</sequence>
<dbReference type="NCBIfam" id="NF007741">
    <property type="entry name" value="PRK10421.1"/>
    <property type="match status" value="1"/>
</dbReference>
<dbReference type="PANTHER" id="PTHR43537">
    <property type="entry name" value="TRANSCRIPTIONAL REGULATOR, GNTR FAMILY"/>
    <property type="match status" value="1"/>
</dbReference>
<dbReference type="InterPro" id="IPR036390">
    <property type="entry name" value="WH_DNA-bd_sf"/>
</dbReference>
<keyword evidence="1" id="KW-0805">Transcription regulation</keyword>
<dbReference type="SUPFAM" id="SSF48008">
    <property type="entry name" value="GntR ligand-binding domain-like"/>
    <property type="match status" value="1"/>
</dbReference>
<organism evidence="5 6">
    <name type="scientific">Xenophilus arseniciresistens</name>
    <dbReference type="NCBI Taxonomy" id="1283306"/>
    <lineage>
        <taxon>Bacteria</taxon>
        <taxon>Pseudomonadati</taxon>
        <taxon>Pseudomonadota</taxon>
        <taxon>Betaproteobacteria</taxon>
        <taxon>Burkholderiales</taxon>
        <taxon>Comamonadaceae</taxon>
        <taxon>Xenophilus</taxon>
    </lineage>
</organism>
<dbReference type="PROSITE" id="PS50949">
    <property type="entry name" value="HTH_GNTR"/>
    <property type="match status" value="1"/>
</dbReference>
<keyword evidence="6" id="KW-1185">Reference proteome</keyword>
<dbReference type="SMART" id="SM00895">
    <property type="entry name" value="FCD"/>
    <property type="match status" value="1"/>
</dbReference>
<dbReference type="InterPro" id="IPR036388">
    <property type="entry name" value="WH-like_DNA-bd_sf"/>
</dbReference>
<dbReference type="RefSeq" id="WP_271430116.1">
    <property type="nucleotide sequence ID" value="NZ_JAQIPB010000012.1"/>
</dbReference>
<protein>
    <submittedName>
        <fullName evidence="5">Transcriptional regulator LldR</fullName>
    </submittedName>
</protein>